<dbReference type="eggNOG" id="COG3637">
    <property type="taxonomic scope" value="Bacteria"/>
</dbReference>
<protein>
    <recommendedName>
        <fullName evidence="1">Outer membrane protein beta-barrel domain-containing protein</fullName>
    </recommendedName>
</protein>
<accession>A0A074KV25</accession>
<dbReference type="InterPro" id="IPR025665">
    <property type="entry name" value="Beta-barrel_OMP_2"/>
</dbReference>
<feature type="domain" description="Outer membrane protein beta-barrel" evidence="1">
    <location>
        <begin position="20"/>
        <end position="172"/>
    </location>
</feature>
<dbReference type="EMBL" id="JMIH01000023">
    <property type="protein sequence ID" value="KEO72759.1"/>
    <property type="molecule type" value="Genomic_DNA"/>
</dbReference>
<keyword evidence="3" id="KW-1185">Reference proteome</keyword>
<gene>
    <name evidence="2" type="ORF">EL17_14070</name>
</gene>
<sequence>MQKLFIISIFLIFTNMAYGQQVEFGVRVGPSFTTLGGEGSDGSEFGIWFHLGGYLSVPISETISFEPGLIYARKGAKGHEMGTNLSIRNDYIDIPLVLKAALSESFFVVFGPQPSFLVGSSIVMDSGGNRVTVDGSDIRSLYRNLDFAGILGLGVNLPLGLGIQATYEHGLVTLMENESAYNRGIKFSLNKRF</sequence>
<dbReference type="Pfam" id="PF13568">
    <property type="entry name" value="OMP_b-brl_2"/>
    <property type="match status" value="1"/>
</dbReference>
<dbReference type="Proteomes" id="UP000027821">
    <property type="component" value="Unassembled WGS sequence"/>
</dbReference>
<dbReference type="RefSeq" id="WP_035075606.1">
    <property type="nucleotide sequence ID" value="NZ_JMIH01000023.1"/>
</dbReference>
<evidence type="ECO:0000259" key="1">
    <source>
        <dbReference type="Pfam" id="PF13568"/>
    </source>
</evidence>
<evidence type="ECO:0000313" key="2">
    <source>
        <dbReference type="EMBL" id="KEO72759.1"/>
    </source>
</evidence>
<proteinExistence type="predicted"/>
<dbReference type="OrthoDB" id="947434at2"/>
<name>A0A074KV25_9BACT</name>
<dbReference type="STRING" id="1048983.EL17_14070"/>
<dbReference type="AlphaFoldDB" id="A0A074KV25"/>
<comment type="caution">
    <text evidence="2">The sequence shown here is derived from an EMBL/GenBank/DDBJ whole genome shotgun (WGS) entry which is preliminary data.</text>
</comment>
<evidence type="ECO:0000313" key="3">
    <source>
        <dbReference type="Proteomes" id="UP000027821"/>
    </source>
</evidence>
<organism evidence="2 3">
    <name type="scientific">Anditalea andensis</name>
    <dbReference type="NCBI Taxonomy" id="1048983"/>
    <lineage>
        <taxon>Bacteria</taxon>
        <taxon>Pseudomonadati</taxon>
        <taxon>Bacteroidota</taxon>
        <taxon>Cytophagia</taxon>
        <taxon>Cytophagales</taxon>
        <taxon>Cytophagaceae</taxon>
        <taxon>Anditalea</taxon>
    </lineage>
</organism>
<reference evidence="2 3" key="1">
    <citation type="submission" date="2014-04" db="EMBL/GenBank/DDBJ databases">
        <title>Characterization and application of a salt tolerant electro-active bacterium.</title>
        <authorList>
            <person name="Yang L."/>
            <person name="Wei S."/>
            <person name="Tay Q.X.M."/>
        </authorList>
    </citation>
    <scope>NUCLEOTIDE SEQUENCE [LARGE SCALE GENOMIC DNA]</scope>
    <source>
        <strain evidence="2 3">LY1</strain>
    </source>
</reference>